<gene>
    <name evidence="2" type="ORF">LY90DRAFT_511342</name>
</gene>
<dbReference type="InterPro" id="IPR002083">
    <property type="entry name" value="MATH/TRAF_dom"/>
</dbReference>
<dbReference type="SUPFAM" id="SSF49599">
    <property type="entry name" value="TRAF domain-like"/>
    <property type="match status" value="1"/>
</dbReference>
<accession>A0A1Y2BQX9</accession>
<name>A0A1Y2BQX9_9FUNG</name>
<evidence type="ECO:0000313" key="3">
    <source>
        <dbReference type="Proteomes" id="UP000193920"/>
    </source>
</evidence>
<feature type="compositionally biased region" description="Polar residues" evidence="1">
    <location>
        <begin position="131"/>
        <end position="154"/>
    </location>
</feature>
<reference evidence="2 3" key="1">
    <citation type="submission" date="2016-08" db="EMBL/GenBank/DDBJ databases">
        <title>A Parts List for Fungal Cellulosomes Revealed by Comparative Genomics.</title>
        <authorList>
            <consortium name="DOE Joint Genome Institute"/>
            <person name="Haitjema C.H."/>
            <person name="Gilmore S.P."/>
            <person name="Henske J.K."/>
            <person name="Solomon K.V."/>
            <person name="De Groot R."/>
            <person name="Kuo A."/>
            <person name="Mondo S.J."/>
            <person name="Salamov A.A."/>
            <person name="Labutti K."/>
            <person name="Zhao Z."/>
            <person name="Chiniquy J."/>
            <person name="Barry K."/>
            <person name="Brewer H.M."/>
            <person name="Purvine S.O."/>
            <person name="Wright A.T."/>
            <person name="Boxma B."/>
            <person name="Van Alen T."/>
            <person name="Hackstein J.H."/>
            <person name="Baker S.E."/>
            <person name="Grigoriev I.V."/>
            <person name="O'Malley M.A."/>
        </authorList>
    </citation>
    <scope>NUCLEOTIDE SEQUENCE [LARGE SCALE GENOMIC DNA]</scope>
    <source>
        <strain evidence="2 3">G1</strain>
    </source>
</reference>
<proteinExistence type="predicted"/>
<evidence type="ECO:0000313" key="2">
    <source>
        <dbReference type="EMBL" id="ORY37152.1"/>
    </source>
</evidence>
<keyword evidence="3" id="KW-1185">Reference proteome</keyword>
<evidence type="ECO:0008006" key="4">
    <source>
        <dbReference type="Google" id="ProtNLM"/>
    </source>
</evidence>
<feature type="region of interest" description="Disordered" evidence="1">
    <location>
        <begin position="129"/>
        <end position="154"/>
    </location>
</feature>
<protein>
    <recommendedName>
        <fullName evidence="4">MATH domain-containing protein</fullName>
    </recommendedName>
</protein>
<dbReference type="InterPro" id="IPR008974">
    <property type="entry name" value="TRAF-like"/>
</dbReference>
<organism evidence="2 3">
    <name type="scientific">Neocallimastix californiae</name>
    <dbReference type="NCBI Taxonomy" id="1754190"/>
    <lineage>
        <taxon>Eukaryota</taxon>
        <taxon>Fungi</taxon>
        <taxon>Fungi incertae sedis</taxon>
        <taxon>Chytridiomycota</taxon>
        <taxon>Chytridiomycota incertae sedis</taxon>
        <taxon>Neocallimastigomycetes</taxon>
        <taxon>Neocallimastigales</taxon>
        <taxon>Neocallimastigaceae</taxon>
        <taxon>Neocallimastix</taxon>
    </lineage>
</organism>
<dbReference type="Proteomes" id="UP000193920">
    <property type="component" value="Unassembled WGS sequence"/>
</dbReference>
<dbReference type="EMBL" id="MCOG01000144">
    <property type="protein sequence ID" value="ORY37152.1"/>
    <property type="molecule type" value="Genomic_DNA"/>
</dbReference>
<comment type="caution">
    <text evidence="2">The sequence shown here is derived from an EMBL/GenBank/DDBJ whole genome shotgun (WGS) entry which is preliminary data.</text>
</comment>
<dbReference type="AlphaFoldDB" id="A0A1Y2BQX9"/>
<sequence>MSDSQFKEKLRNLIKNVENNEIIEEDYYEWKIENFSNIQNHKSSPEFEILNHKWKIEINVCKEGIINLKLKSMDALYLSANKFIYANCVFTIRNNNDFSCYKEERLPTYMESISIQQTTQNQYQYQNQNNVTSQPPLNNYSQFPTNNYSNNNNI</sequence>
<evidence type="ECO:0000256" key="1">
    <source>
        <dbReference type="SAM" id="MobiDB-lite"/>
    </source>
</evidence>
<dbReference type="STRING" id="1754190.A0A1Y2BQX9"/>
<dbReference type="CDD" id="cd00121">
    <property type="entry name" value="MATH"/>
    <property type="match status" value="1"/>
</dbReference>
<dbReference type="Gene3D" id="2.60.210.10">
    <property type="entry name" value="Apoptosis, Tumor Necrosis Factor Receptor Associated Protein 2, Chain A"/>
    <property type="match status" value="1"/>
</dbReference>